<evidence type="ECO:0000256" key="2">
    <source>
        <dbReference type="ARBA" id="ARBA00022692"/>
    </source>
</evidence>
<dbReference type="CDD" id="cd16914">
    <property type="entry name" value="EcfT"/>
    <property type="match status" value="1"/>
</dbReference>
<dbReference type="PANTHER" id="PTHR43723">
    <property type="entry name" value="COBALT TRANSPORT PROTEIN CBIQ"/>
    <property type="match status" value="1"/>
</dbReference>
<evidence type="ECO:0000256" key="1">
    <source>
        <dbReference type="ARBA" id="ARBA00004141"/>
    </source>
</evidence>
<accession>A0A1N6QF27</accession>
<keyword evidence="2 5" id="KW-0812">Transmembrane</keyword>
<comment type="subcellular location">
    <subcellularLocation>
        <location evidence="1">Membrane</location>
        <topology evidence="1">Multi-pass membrane protein</topology>
    </subcellularLocation>
</comment>
<gene>
    <name evidence="6" type="ORF">SAMN05920897_104143</name>
</gene>
<dbReference type="Pfam" id="PF02361">
    <property type="entry name" value="CbiQ"/>
    <property type="match status" value="1"/>
</dbReference>
<dbReference type="EMBL" id="FTMS01000004">
    <property type="protein sequence ID" value="SIQ15160.1"/>
    <property type="molecule type" value="Genomic_DNA"/>
</dbReference>
<dbReference type="InterPro" id="IPR052770">
    <property type="entry name" value="Cobalt_transport_CbiQ"/>
</dbReference>
<feature type="transmembrane region" description="Helical" evidence="5">
    <location>
        <begin position="24"/>
        <end position="52"/>
    </location>
</feature>
<sequence>MNHAIFEHYQETSPLHHLNPAVKLLSSVVVMLFTSLIFDPLTLTGIALFGLLLTLGPGRIPPGLILRGLIPFFLFGIGFFWMNALLPRLADGTEAGADILLTLGPLRFYRTGVRNGVSFGIRSLGFGIYSLLFVATTNPTDFILSLVHQLHLPPRLAYSALAAYRYLPTLHSEIAMIRNAHQVRGTSSLPGPRGVFQRSYRFTIPLLVSGIRRAGRAADAMEARAFTGRNRSWYRQTRLGFRDLLYVIALASGIAFITLYSRHRGSLVFWGGQLWN</sequence>
<name>A0A1N6QF27_9SPIO</name>
<evidence type="ECO:0000313" key="7">
    <source>
        <dbReference type="Proteomes" id="UP000186400"/>
    </source>
</evidence>
<feature type="transmembrane region" description="Helical" evidence="5">
    <location>
        <begin position="64"/>
        <end position="82"/>
    </location>
</feature>
<organism evidence="6 7">
    <name type="scientific">Alkalispirochaeta americana</name>
    <dbReference type="NCBI Taxonomy" id="159291"/>
    <lineage>
        <taxon>Bacteria</taxon>
        <taxon>Pseudomonadati</taxon>
        <taxon>Spirochaetota</taxon>
        <taxon>Spirochaetia</taxon>
        <taxon>Spirochaetales</taxon>
        <taxon>Spirochaetaceae</taxon>
        <taxon>Alkalispirochaeta</taxon>
    </lineage>
</organism>
<dbReference type="GO" id="GO:0006824">
    <property type="term" value="P:cobalt ion transport"/>
    <property type="evidence" value="ECO:0007669"/>
    <property type="project" value="TreeGrafter"/>
</dbReference>
<evidence type="ECO:0000313" key="6">
    <source>
        <dbReference type="EMBL" id="SIQ15160.1"/>
    </source>
</evidence>
<evidence type="ECO:0000256" key="3">
    <source>
        <dbReference type="ARBA" id="ARBA00022989"/>
    </source>
</evidence>
<feature type="transmembrane region" description="Helical" evidence="5">
    <location>
        <begin position="244"/>
        <end position="261"/>
    </location>
</feature>
<dbReference type="STRING" id="159291.SAMN05920897_104143"/>
<keyword evidence="7" id="KW-1185">Reference proteome</keyword>
<dbReference type="Proteomes" id="UP000186400">
    <property type="component" value="Unassembled WGS sequence"/>
</dbReference>
<evidence type="ECO:0000256" key="4">
    <source>
        <dbReference type="ARBA" id="ARBA00023136"/>
    </source>
</evidence>
<dbReference type="InterPro" id="IPR003339">
    <property type="entry name" value="ABC/ECF_trnsptr_transmembrane"/>
</dbReference>
<dbReference type="PANTHER" id="PTHR43723:SF1">
    <property type="entry name" value="COBALT TRANSPORT PROTEIN CBIQ"/>
    <property type="match status" value="1"/>
</dbReference>
<dbReference type="GO" id="GO:0043190">
    <property type="term" value="C:ATP-binding cassette (ABC) transporter complex"/>
    <property type="evidence" value="ECO:0007669"/>
    <property type="project" value="TreeGrafter"/>
</dbReference>
<proteinExistence type="predicted"/>
<keyword evidence="3 5" id="KW-1133">Transmembrane helix</keyword>
<keyword evidence="4 5" id="KW-0472">Membrane</keyword>
<dbReference type="RefSeq" id="WP_076488102.1">
    <property type="nucleotide sequence ID" value="NZ_FTMS01000004.1"/>
</dbReference>
<protein>
    <submittedName>
        <fullName evidence="6">Energy-coupling factor transport system permease protein</fullName>
    </submittedName>
</protein>
<evidence type="ECO:0000256" key="5">
    <source>
        <dbReference type="SAM" id="Phobius"/>
    </source>
</evidence>
<reference evidence="6 7" key="1">
    <citation type="submission" date="2017-01" db="EMBL/GenBank/DDBJ databases">
        <authorList>
            <person name="Mah S.A."/>
            <person name="Swanson W.J."/>
            <person name="Moy G.W."/>
            <person name="Vacquier V.D."/>
        </authorList>
    </citation>
    <scope>NUCLEOTIDE SEQUENCE [LARGE SCALE GENOMIC DNA]</scope>
    <source>
        <strain evidence="6 7">ASpG1</strain>
    </source>
</reference>
<dbReference type="AlphaFoldDB" id="A0A1N6QF27"/>